<dbReference type="OrthoDB" id="10358457at2759"/>
<sequence length="458" mass="52800">MISSSLLRYSILIVHFLLDERESAVLHILDNLHCDSPLPALDVTYHTYSLLVDGLVAKGENVQQNLPFILNKIDDTLIIPKKISNLTRKVKKYLESGGDKLATLKDLQKDPGLELPLIFPKYGITTECLVDRNILPIDHPLSLSVQDVLYLRRLLHYKNLPWTHAEYWVNTLLHTSVSVKSIRLQWNNIHQKFHHYRTSGSPGAGDDLSTFMSDQYHHPTTHGKSTKPNLKTVVISQQQKMRKMRVELVQTYASIINATDEVEQLTLNNATLEGQMGDYQKLKNEIRYKCNAINDLKREIASLNPRNVNKRFKRCKKQIQNLQNQVKTQGEILNDRITMMLNENNELEKELGDLRGKICHSKTKYTQALKMKSYFKVIPIKEFVGPKIYSITYDMTEKSENGDENKSEKEKKVAKGIVKCEKEKILRHTMFKTCFLEESITMNSTGSIRSKKLIKTYV</sequence>
<proteinExistence type="predicted"/>
<keyword evidence="3" id="KW-1185">Reference proteome</keyword>
<reference evidence="2" key="1">
    <citation type="submission" date="2018-11" db="EMBL/GenBank/DDBJ databases">
        <authorList>
            <person name="Alioto T."/>
            <person name="Alioto T."/>
        </authorList>
    </citation>
    <scope>NUCLEOTIDE SEQUENCE</scope>
</reference>
<organism evidence="2 3">
    <name type="scientific">Mytilus galloprovincialis</name>
    <name type="common">Mediterranean mussel</name>
    <dbReference type="NCBI Taxonomy" id="29158"/>
    <lineage>
        <taxon>Eukaryota</taxon>
        <taxon>Metazoa</taxon>
        <taxon>Spiralia</taxon>
        <taxon>Lophotrochozoa</taxon>
        <taxon>Mollusca</taxon>
        <taxon>Bivalvia</taxon>
        <taxon>Autobranchia</taxon>
        <taxon>Pteriomorphia</taxon>
        <taxon>Mytilida</taxon>
        <taxon>Mytiloidea</taxon>
        <taxon>Mytilidae</taxon>
        <taxon>Mytilinae</taxon>
        <taxon>Mytilus</taxon>
    </lineage>
</organism>
<comment type="caution">
    <text evidence="2">The sequence shown here is derived from an EMBL/GenBank/DDBJ whole genome shotgun (WGS) entry which is preliminary data.</text>
</comment>
<name>A0A8B6GQ44_MYTGA</name>
<dbReference type="Proteomes" id="UP000596742">
    <property type="component" value="Unassembled WGS sequence"/>
</dbReference>
<evidence type="ECO:0000256" key="1">
    <source>
        <dbReference type="SAM" id="Coils"/>
    </source>
</evidence>
<keyword evidence="1" id="KW-0175">Coiled coil</keyword>
<dbReference type="Gene3D" id="1.10.287.1490">
    <property type="match status" value="1"/>
</dbReference>
<feature type="coiled-coil region" evidence="1">
    <location>
        <begin position="255"/>
        <end position="299"/>
    </location>
</feature>
<protein>
    <submittedName>
        <fullName evidence="2">Uncharacterized protein</fullName>
    </submittedName>
</protein>
<dbReference type="AlphaFoldDB" id="A0A8B6GQ44"/>
<dbReference type="EMBL" id="UYJE01008794">
    <property type="protein sequence ID" value="VDI67233.1"/>
    <property type="molecule type" value="Genomic_DNA"/>
</dbReference>
<evidence type="ECO:0000313" key="3">
    <source>
        <dbReference type="Proteomes" id="UP000596742"/>
    </source>
</evidence>
<gene>
    <name evidence="2" type="ORF">MGAL_10B080343</name>
</gene>
<evidence type="ECO:0000313" key="2">
    <source>
        <dbReference type="EMBL" id="VDI67233.1"/>
    </source>
</evidence>
<accession>A0A8B6GQ44</accession>
<feature type="coiled-coil region" evidence="1">
    <location>
        <begin position="330"/>
        <end position="357"/>
    </location>
</feature>